<reference evidence="2" key="2">
    <citation type="submission" date="2020-11" db="EMBL/GenBank/DDBJ databases">
        <authorList>
            <person name="McCartney M.A."/>
            <person name="Auch B."/>
            <person name="Kono T."/>
            <person name="Mallez S."/>
            <person name="Becker A."/>
            <person name="Gohl D.M."/>
            <person name="Silverstein K.A.T."/>
            <person name="Koren S."/>
            <person name="Bechman K.B."/>
            <person name="Herman A."/>
            <person name="Abrahante J.E."/>
            <person name="Garbe J."/>
        </authorList>
    </citation>
    <scope>NUCLEOTIDE SEQUENCE</scope>
    <source>
        <strain evidence="2">Duluth1</strain>
        <tissue evidence="2">Whole animal</tissue>
    </source>
</reference>
<feature type="chain" id="PRO_5039723871" evidence="1">
    <location>
        <begin position="19"/>
        <end position="91"/>
    </location>
</feature>
<dbReference type="AlphaFoldDB" id="A0A9D4HAG4"/>
<evidence type="ECO:0000313" key="2">
    <source>
        <dbReference type="EMBL" id="KAH3831430.1"/>
    </source>
</evidence>
<dbReference type="Proteomes" id="UP000828390">
    <property type="component" value="Unassembled WGS sequence"/>
</dbReference>
<gene>
    <name evidence="2" type="ORF">DPMN_104697</name>
</gene>
<comment type="caution">
    <text evidence="2">The sequence shown here is derived from an EMBL/GenBank/DDBJ whole genome shotgun (WGS) entry which is preliminary data.</text>
</comment>
<dbReference type="EMBL" id="JAIWYP010000004">
    <property type="protein sequence ID" value="KAH3831430.1"/>
    <property type="molecule type" value="Genomic_DNA"/>
</dbReference>
<organism evidence="2 3">
    <name type="scientific">Dreissena polymorpha</name>
    <name type="common">Zebra mussel</name>
    <name type="synonym">Mytilus polymorpha</name>
    <dbReference type="NCBI Taxonomy" id="45954"/>
    <lineage>
        <taxon>Eukaryota</taxon>
        <taxon>Metazoa</taxon>
        <taxon>Spiralia</taxon>
        <taxon>Lophotrochozoa</taxon>
        <taxon>Mollusca</taxon>
        <taxon>Bivalvia</taxon>
        <taxon>Autobranchia</taxon>
        <taxon>Heteroconchia</taxon>
        <taxon>Euheterodonta</taxon>
        <taxon>Imparidentia</taxon>
        <taxon>Neoheterodontei</taxon>
        <taxon>Myida</taxon>
        <taxon>Dreissenoidea</taxon>
        <taxon>Dreissenidae</taxon>
        <taxon>Dreissena</taxon>
    </lineage>
</organism>
<keyword evidence="3" id="KW-1185">Reference proteome</keyword>
<evidence type="ECO:0000256" key="1">
    <source>
        <dbReference type="SAM" id="SignalP"/>
    </source>
</evidence>
<feature type="signal peptide" evidence="1">
    <location>
        <begin position="1"/>
        <end position="18"/>
    </location>
</feature>
<keyword evidence="1" id="KW-0732">Signal</keyword>
<sequence length="91" mass="9513">MATCLLLSLIAMFSTTIALLSDSEDFTILAYVVFAPCLVFTIENGYGSTGLTAGGAPDETSRILPPSNSVDVGNLEAGSDFYVGNNRDSLV</sequence>
<accession>A0A9D4HAG4</accession>
<protein>
    <submittedName>
        <fullName evidence="2">Uncharacterized protein</fullName>
    </submittedName>
</protein>
<reference evidence="2" key="1">
    <citation type="journal article" date="2019" name="bioRxiv">
        <title>The Genome of the Zebra Mussel, Dreissena polymorpha: A Resource for Invasive Species Research.</title>
        <authorList>
            <person name="McCartney M.A."/>
            <person name="Auch B."/>
            <person name="Kono T."/>
            <person name="Mallez S."/>
            <person name="Zhang Y."/>
            <person name="Obille A."/>
            <person name="Becker A."/>
            <person name="Abrahante J.E."/>
            <person name="Garbe J."/>
            <person name="Badalamenti J.P."/>
            <person name="Herman A."/>
            <person name="Mangelson H."/>
            <person name="Liachko I."/>
            <person name="Sullivan S."/>
            <person name="Sone E.D."/>
            <person name="Koren S."/>
            <person name="Silverstein K.A.T."/>
            <person name="Beckman K.B."/>
            <person name="Gohl D.M."/>
        </authorList>
    </citation>
    <scope>NUCLEOTIDE SEQUENCE</scope>
    <source>
        <strain evidence="2">Duluth1</strain>
        <tissue evidence="2">Whole animal</tissue>
    </source>
</reference>
<evidence type="ECO:0000313" key="3">
    <source>
        <dbReference type="Proteomes" id="UP000828390"/>
    </source>
</evidence>
<proteinExistence type="predicted"/>
<name>A0A9D4HAG4_DREPO</name>